<keyword evidence="4" id="KW-0732">Signal</keyword>
<dbReference type="GO" id="GO:0005576">
    <property type="term" value="C:extracellular region"/>
    <property type="evidence" value="ECO:0007669"/>
    <property type="project" value="UniProtKB-SubCell"/>
</dbReference>
<accession>A0A0A0ELS7</accession>
<reference evidence="5 6" key="1">
    <citation type="journal article" date="2015" name="Antonie Van Leeuwenhoek">
        <title>Pseudooceanicola atlanticus gen. nov. sp. nov., isolated from surface seawater of the Atlantic Ocean and reclassification of Oceanicola batsensis, Oceanicola marinus, Oceanicola nitratireducens, Oceanicola nanhaiensis, Oceanicola antarcticus and Oceanicola flagellatus, as Pseudooceanicola batsensis comb. nov., Pseudooceanicola marinus comb. nov., Pseudooceanicola nitratireducens comb. nov., Pseudooceanicola nanhaiensis comb. nov., Pseudooceanicola antarcticus comb. nov., and Pseudooceanicola flagellatus comb. nov.</title>
        <authorList>
            <person name="Lai Q."/>
            <person name="Li G."/>
            <person name="Liu X."/>
            <person name="Du Y."/>
            <person name="Sun F."/>
            <person name="Shao Z."/>
        </authorList>
    </citation>
    <scope>NUCLEOTIDE SEQUENCE [LARGE SCALE GENOMIC DNA]</scope>
    <source>
        <strain evidence="5 6">22II-s11g</strain>
    </source>
</reference>
<dbReference type="InterPro" id="IPR050557">
    <property type="entry name" value="RTX_toxin/Mannuronan_C5-epim"/>
</dbReference>
<name>A0A0A0ELS7_9RHOB</name>
<dbReference type="PANTHER" id="PTHR38340:SF1">
    <property type="entry name" value="S-LAYER PROTEIN"/>
    <property type="match status" value="1"/>
</dbReference>
<dbReference type="OrthoDB" id="7863760at2"/>
<evidence type="ECO:0000256" key="1">
    <source>
        <dbReference type="ARBA" id="ARBA00004613"/>
    </source>
</evidence>
<comment type="subcellular location">
    <subcellularLocation>
        <location evidence="1">Secreted</location>
    </subcellularLocation>
</comment>
<dbReference type="PANTHER" id="PTHR38340">
    <property type="entry name" value="S-LAYER PROTEIN"/>
    <property type="match status" value="1"/>
</dbReference>
<protein>
    <recommendedName>
        <fullName evidence="7">Type I secretion protein</fullName>
    </recommendedName>
</protein>
<dbReference type="STRING" id="1461694.ATO9_01110"/>
<evidence type="ECO:0008006" key="7">
    <source>
        <dbReference type="Google" id="ProtNLM"/>
    </source>
</evidence>
<dbReference type="RefSeq" id="WP_043743912.1">
    <property type="nucleotide sequence ID" value="NZ_AQQX01000001.1"/>
</dbReference>
<dbReference type="AlphaFoldDB" id="A0A0A0ELS7"/>
<organism evidence="5 6">
    <name type="scientific">Pseudooceanicola atlanticus</name>
    <dbReference type="NCBI Taxonomy" id="1461694"/>
    <lineage>
        <taxon>Bacteria</taxon>
        <taxon>Pseudomonadati</taxon>
        <taxon>Pseudomonadota</taxon>
        <taxon>Alphaproteobacteria</taxon>
        <taxon>Rhodobacterales</taxon>
        <taxon>Paracoccaceae</taxon>
        <taxon>Pseudooceanicola</taxon>
    </lineage>
</organism>
<dbReference type="Pfam" id="PF00353">
    <property type="entry name" value="HemolysinCabind"/>
    <property type="match status" value="4"/>
</dbReference>
<keyword evidence="2" id="KW-0964">Secreted</keyword>
<dbReference type="Proteomes" id="UP000030004">
    <property type="component" value="Unassembled WGS sequence"/>
</dbReference>
<comment type="caution">
    <text evidence="5">The sequence shown here is derived from an EMBL/GenBank/DDBJ whole genome shotgun (WGS) entry which is preliminary data.</text>
</comment>
<keyword evidence="6" id="KW-1185">Reference proteome</keyword>
<dbReference type="InterPro" id="IPR001343">
    <property type="entry name" value="Hemolysn_Ca-bd"/>
</dbReference>
<evidence type="ECO:0000256" key="4">
    <source>
        <dbReference type="SAM" id="SignalP"/>
    </source>
</evidence>
<dbReference type="GO" id="GO:0005509">
    <property type="term" value="F:calcium ion binding"/>
    <property type="evidence" value="ECO:0007669"/>
    <property type="project" value="InterPro"/>
</dbReference>
<sequence length="324" mass="32495">MLFLAGLMGMMLVGATVIVGTGGDDDTENDPQEPAGQDVGNGDLLDQIDGSIQAGTPDADAMTGTDALDQMGGYSGDDTILAGADGDYVMGADGEDDLDGQSGDDDVHGGYGADLVQGSSGDDALFGHMGKDLILGGAGADQMHGGDGDDTLNGGSGDDAVHGGLGDDGVEGGAGQDTLFGGWGDDWLSGLTARLQAEDALAEETAETDFLNGGGGEDTVVGGAGDIVTTGEGADQVVLGDWIGLDDPSATLMDFESGEDQLILVYNDATQSDPDIRIDADDESTRVSMNGTLVATLVAGTKIDLSDIALVPESAADAFLFRAS</sequence>
<dbReference type="SUPFAM" id="SSF51120">
    <property type="entry name" value="beta-Roll"/>
    <property type="match status" value="2"/>
</dbReference>
<feature type="region of interest" description="Disordered" evidence="3">
    <location>
        <begin position="22"/>
        <end position="42"/>
    </location>
</feature>
<gene>
    <name evidence="5" type="ORF">ATO9_01110</name>
</gene>
<feature type="region of interest" description="Disordered" evidence="3">
    <location>
        <begin position="140"/>
        <end position="176"/>
    </location>
</feature>
<evidence type="ECO:0000313" key="6">
    <source>
        <dbReference type="Proteomes" id="UP000030004"/>
    </source>
</evidence>
<dbReference type="EMBL" id="AQQX01000001">
    <property type="protein sequence ID" value="KGM50137.1"/>
    <property type="molecule type" value="Genomic_DNA"/>
</dbReference>
<feature type="chain" id="PRO_5001969210" description="Type I secretion protein" evidence="4">
    <location>
        <begin position="20"/>
        <end position="324"/>
    </location>
</feature>
<dbReference type="PRINTS" id="PR00313">
    <property type="entry name" value="CABNDNGRPT"/>
</dbReference>
<evidence type="ECO:0000256" key="3">
    <source>
        <dbReference type="SAM" id="MobiDB-lite"/>
    </source>
</evidence>
<evidence type="ECO:0000256" key="2">
    <source>
        <dbReference type="ARBA" id="ARBA00022525"/>
    </source>
</evidence>
<evidence type="ECO:0000313" key="5">
    <source>
        <dbReference type="EMBL" id="KGM50137.1"/>
    </source>
</evidence>
<proteinExistence type="predicted"/>
<dbReference type="InterPro" id="IPR011049">
    <property type="entry name" value="Serralysin-like_metalloprot_C"/>
</dbReference>
<dbReference type="eggNOG" id="COG2931">
    <property type="taxonomic scope" value="Bacteria"/>
</dbReference>
<feature type="signal peptide" evidence="4">
    <location>
        <begin position="1"/>
        <end position="19"/>
    </location>
</feature>
<feature type="compositionally biased region" description="Gly residues" evidence="3">
    <location>
        <begin position="163"/>
        <end position="175"/>
    </location>
</feature>
<dbReference type="Gene3D" id="2.150.10.10">
    <property type="entry name" value="Serralysin-like metalloprotease, C-terminal"/>
    <property type="match status" value="3"/>
</dbReference>